<dbReference type="AlphaFoldDB" id="A0A2L2XAX7"/>
<organism evidence="2 3">
    <name type="scientific">Desulfocucumis palustris</name>
    <dbReference type="NCBI Taxonomy" id="1898651"/>
    <lineage>
        <taxon>Bacteria</taxon>
        <taxon>Bacillati</taxon>
        <taxon>Bacillota</taxon>
        <taxon>Clostridia</taxon>
        <taxon>Eubacteriales</taxon>
        <taxon>Desulfocucumaceae</taxon>
        <taxon>Desulfocucumis</taxon>
    </lineage>
</organism>
<dbReference type="InterPro" id="IPR001296">
    <property type="entry name" value="Glyco_trans_1"/>
</dbReference>
<keyword evidence="3" id="KW-1185">Reference proteome</keyword>
<dbReference type="SUPFAM" id="SSF53756">
    <property type="entry name" value="UDP-Glycosyltransferase/glycogen phosphorylase"/>
    <property type="match status" value="1"/>
</dbReference>
<gene>
    <name evidence="2" type="ORF">DCCM_2540</name>
</gene>
<dbReference type="Gene3D" id="3.40.50.2000">
    <property type="entry name" value="Glycogen Phosphorylase B"/>
    <property type="match status" value="2"/>
</dbReference>
<accession>A0A2L2XAX7</accession>
<dbReference type="Proteomes" id="UP000239549">
    <property type="component" value="Unassembled WGS sequence"/>
</dbReference>
<dbReference type="CDD" id="cd03801">
    <property type="entry name" value="GT4_PimA-like"/>
    <property type="match status" value="1"/>
</dbReference>
<dbReference type="PANTHER" id="PTHR12526">
    <property type="entry name" value="GLYCOSYLTRANSFERASE"/>
    <property type="match status" value="1"/>
</dbReference>
<evidence type="ECO:0000313" key="2">
    <source>
        <dbReference type="EMBL" id="GBF33439.1"/>
    </source>
</evidence>
<proteinExistence type="predicted"/>
<dbReference type="GO" id="GO:0016757">
    <property type="term" value="F:glycosyltransferase activity"/>
    <property type="evidence" value="ECO:0007669"/>
    <property type="project" value="InterPro"/>
</dbReference>
<protein>
    <submittedName>
        <fullName evidence="2">Glycosyl transferase group 1</fullName>
    </submittedName>
</protein>
<reference evidence="3" key="1">
    <citation type="submission" date="2018-02" db="EMBL/GenBank/DDBJ databases">
        <title>Genome sequence of Desulfocucumis palustris strain NAW-5.</title>
        <authorList>
            <person name="Watanabe M."/>
            <person name="Kojima H."/>
            <person name="Fukui M."/>
        </authorList>
    </citation>
    <scope>NUCLEOTIDE SEQUENCE [LARGE SCALE GENOMIC DNA]</scope>
    <source>
        <strain evidence="3">NAW-5</strain>
    </source>
</reference>
<evidence type="ECO:0000313" key="3">
    <source>
        <dbReference type="Proteomes" id="UP000239549"/>
    </source>
</evidence>
<keyword evidence="2" id="KW-0808">Transferase</keyword>
<evidence type="ECO:0000259" key="1">
    <source>
        <dbReference type="Pfam" id="PF00534"/>
    </source>
</evidence>
<dbReference type="EMBL" id="BFAV01000102">
    <property type="protein sequence ID" value="GBF33439.1"/>
    <property type="molecule type" value="Genomic_DNA"/>
</dbReference>
<dbReference type="PANTHER" id="PTHR12526:SF630">
    <property type="entry name" value="GLYCOSYLTRANSFERASE"/>
    <property type="match status" value="1"/>
</dbReference>
<comment type="caution">
    <text evidence="2">The sequence shown here is derived from an EMBL/GenBank/DDBJ whole genome shotgun (WGS) entry which is preliminary data.</text>
</comment>
<sequence>MGGGVGNVISGIASSRDNSVIHQIILLEQPVHRKFLNIALAAGVKVVIQPGGRLLYDLIKNSDITIIHWWNHPKTAKLLRYFPAIPARVVLWTHVSCLTAPALHPRMLLISSMVWFTSPASYEAEEFLALPPGVVQEKTGVVHGCAGFDHLPGVEPEEHAGFNIGYLGYVDFSKLHPDFILFCKEVGIPGAKFILAGDAPAKDILTKQARKQGIKNEFAYLGHVENIYQVLMGFDVFGYPLLPGHTGTTENALLEAMAAKVPPVVLNQLAEKHIVRDGETGFLVSGRQEYGEAIRYLYNNPGKRREMGISARDYVLGKYSKSKILQSFYAGVEIVMKQPKKRICFKDIMGKTPAQWFASCLGREGHRFARSLLAGVDGQTPEIKRLILNCSPLLKGENKSSVFHYAREFPGDPMLRTWADILRESSENDA</sequence>
<dbReference type="Pfam" id="PF00534">
    <property type="entry name" value="Glycos_transf_1"/>
    <property type="match status" value="1"/>
</dbReference>
<feature type="domain" description="Glycosyl transferase family 1" evidence="1">
    <location>
        <begin position="174"/>
        <end position="312"/>
    </location>
</feature>
<name>A0A2L2XAX7_9FIRM</name>